<dbReference type="PANTHER" id="PTHR19920">
    <property type="entry name" value="WD40 PROTEIN CIAO1"/>
    <property type="match status" value="1"/>
</dbReference>
<feature type="region of interest" description="Disordered" evidence="5">
    <location>
        <begin position="110"/>
        <end position="138"/>
    </location>
</feature>
<feature type="repeat" description="WD" evidence="4">
    <location>
        <begin position="10"/>
        <end position="42"/>
    </location>
</feature>
<dbReference type="CDD" id="cd00200">
    <property type="entry name" value="WD40"/>
    <property type="match status" value="1"/>
</dbReference>
<dbReference type="InterPro" id="IPR028608">
    <property type="entry name" value="CIAO1/Cia1"/>
</dbReference>
<feature type="repeat" description="WD" evidence="4">
    <location>
        <begin position="74"/>
        <end position="106"/>
    </location>
</feature>
<evidence type="ECO:0000256" key="5">
    <source>
        <dbReference type="SAM" id="MobiDB-lite"/>
    </source>
</evidence>
<dbReference type="SMART" id="SM00320">
    <property type="entry name" value="WD40"/>
    <property type="match status" value="7"/>
</dbReference>
<keyword evidence="2" id="KW-0677">Repeat</keyword>
<evidence type="ECO:0000256" key="3">
    <source>
        <dbReference type="HAMAP-Rule" id="MF_03037"/>
    </source>
</evidence>
<feature type="repeat" description="WD" evidence="4">
    <location>
        <begin position="278"/>
        <end position="319"/>
    </location>
</feature>
<dbReference type="InterPro" id="IPR020472">
    <property type="entry name" value="WD40_PAC1"/>
</dbReference>
<feature type="repeat" description="WD" evidence="4">
    <location>
        <begin position="148"/>
        <end position="182"/>
    </location>
</feature>
<feature type="repeat" description="WD" evidence="4">
    <location>
        <begin position="193"/>
        <end position="223"/>
    </location>
</feature>
<feature type="repeat" description="WD" evidence="4">
    <location>
        <begin position="408"/>
        <end position="427"/>
    </location>
</feature>
<evidence type="ECO:0000313" key="7">
    <source>
        <dbReference type="Proteomes" id="UP001329825"/>
    </source>
</evidence>
<dbReference type="PRINTS" id="PR00320">
    <property type="entry name" value="GPROTEINBRPT"/>
</dbReference>
<proteinExistence type="inferred from homology"/>
<dbReference type="GeneID" id="87953551"/>
<dbReference type="PROSITE" id="PS50082">
    <property type="entry name" value="WD_REPEATS_2"/>
    <property type="match status" value="6"/>
</dbReference>
<accession>A0ABZ1CS15</accession>
<dbReference type="Proteomes" id="UP001329825">
    <property type="component" value="Chromosome 2"/>
</dbReference>
<dbReference type="InterPro" id="IPR036322">
    <property type="entry name" value="WD40_repeat_dom_sf"/>
</dbReference>
<comment type="function">
    <text evidence="3">Essential component of the cytosolic iron-sulfur (Fe/S) protein assembly machinery. Required for the maturation of extramitochondrial Fe/S proteins.</text>
</comment>
<reference evidence="6 7" key="1">
    <citation type="submission" date="2024-01" db="EMBL/GenBank/DDBJ databases">
        <title>Comparative genomics of Cryptococcus and Kwoniella reveals pathogenesis evolution and contrasting modes of karyotype evolution via chromosome fusion or intercentromeric recombination.</title>
        <authorList>
            <person name="Coelho M.A."/>
            <person name="David-Palma M."/>
            <person name="Shea T."/>
            <person name="Bowers K."/>
            <person name="McGinley-Smith S."/>
            <person name="Mohammad A.W."/>
            <person name="Gnirke A."/>
            <person name="Yurkov A.M."/>
            <person name="Nowrousian M."/>
            <person name="Sun S."/>
            <person name="Cuomo C.A."/>
            <person name="Heitman J."/>
        </authorList>
    </citation>
    <scope>NUCLEOTIDE SEQUENCE [LARGE SCALE GENOMIC DNA]</scope>
    <source>
        <strain evidence="6">CBS 11374</strain>
    </source>
</reference>
<evidence type="ECO:0000256" key="4">
    <source>
        <dbReference type="PROSITE-ProRule" id="PRU00221"/>
    </source>
</evidence>
<comment type="similarity">
    <text evidence="3">Belongs to the WD repeat CIA1 family.</text>
</comment>
<protein>
    <recommendedName>
        <fullName evidence="3">Probable cytosolic iron-sulfur protein assembly protein 1</fullName>
    </recommendedName>
</protein>
<evidence type="ECO:0000313" key="6">
    <source>
        <dbReference type="EMBL" id="WRT64488.1"/>
    </source>
</evidence>
<evidence type="ECO:0000256" key="1">
    <source>
        <dbReference type="ARBA" id="ARBA00022574"/>
    </source>
</evidence>
<dbReference type="RefSeq" id="XP_062789228.1">
    <property type="nucleotide sequence ID" value="XM_062933177.1"/>
</dbReference>
<dbReference type="InterPro" id="IPR015943">
    <property type="entry name" value="WD40/YVTN_repeat-like_dom_sf"/>
</dbReference>
<keyword evidence="1 4" id="KW-0853">WD repeat</keyword>
<evidence type="ECO:0000256" key="2">
    <source>
        <dbReference type="ARBA" id="ARBA00022737"/>
    </source>
</evidence>
<dbReference type="PANTHER" id="PTHR19920:SF0">
    <property type="entry name" value="CYTOSOLIC IRON-SULFUR PROTEIN ASSEMBLY PROTEIN CIAO1-RELATED"/>
    <property type="match status" value="1"/>
</dbReference>
<gene>
    <name evidence="3" type="primary">CIA1</name>
    <name evidence="6" type="ORF">IL334_001420</name>
</gene>
<dbReference type="Pfam" id="PF00400">
    <property type="entry name" value="WD40"/>
    <property type="match status" value="6"/>
</dbReference>
<organism evidence="6 7">
    <name type="scientific">Kwoniella shivajii</name>
    <dbReference type="NCBI Taxonomy" id="564305"/>
    <lineage>
        <taxon>Eukaryota</taxon>
        <taxon>Fungi</taxon>
        <taxon>Dikarya</taxon>
        <taxon>Basidiomycota</taxon>
        <taxon>Agaricomycotina</taxon>
        <taxon>Tremellomycetes</taxon>
        <taxon>Tremellales</taxon>
        <taxon>Cryptococcaceae</taxon>
        <taxon>Kwoniella</taxon>
    </lineage>
</organism>
<feature type="compositionally biased region" description="Acidic residues" evidence="5">
    <location>
        <begin position="112"/>
        <end position="122"/>
    </location>
</feature>
<dbReference type="InterPro" id="IPR001680">
    <property type="entry name" value="WD40_rpt"/>
</dbReference>
<dbReference type="Gene3D" id="2.130.10.10">
    <property type="entry name" value="YVTN repeat-like/Quinoprotein amine dehydrogenase"/>
    <property type="match status" value="3"/>
</dbReference>
<keyword evidence="7" id="KW-1185">Reference proteome</keyword>
<dbReference type="InterPro" id="IPR019775">
    <property type="entry name" value="WD40_repeat_CS"/>
</dbReference>
<dbReference type="SUPFAM" id="SSF50978">
    <property type="entry name" value="WD40 repeat-like"/>
    <property type="match status" value="1"/>
</dbReference>
<dbReference type="PROSITE" id="PS50294">
    <property type="entry name" value="WD_REPEATS_REGION"/>
    <property type="match status" value="2"/>
</dbReference>
<dbReference type="PROSITE" id="PS00678">
    <property type="entry name" value="WD_REPEATS_1"/>
    <property type="match status" value="1"/>
</dbReference>
<dbReference type="EMBL" id="CP141882">
    <property type="protein sequence ID" value="WRT64488.1"/>
    <property type="molecule type" value="Genomic_DNA"/>
</dbReference>
<dbReference type="HAMAP" id="MF_03037">
    <property type="entry name" value="ciao1"/>
    <property type="match status" value="1"/>
</dbReference>
<feature type="compositionally biased region" description="Basic and acidic residues" evidence="5">
    <location>
        <begin position="129"/>
        <end position="138"/>
    </location>
</feature>
<name>A0ABZ1CS15_9TREE</name>
<sequence length="427" mass="46464">MPQLQLLAELPSHTEPAWCTTFNPTRSLLASCSTDRSIRLFSYILPAPSETPTPTGLPSSTDAKPVFSLNKVISTEHKRTVRSVAWSPDGKTLASGSFDSTVGVWEEVIPSSDDEDEDEDAEGVFRPAGRGDDGESKVEKEWECVTTLEGHESECKSVAFSNDGALLASCSRDKSVWVWEVQPDADFECIAVMMEHSQDVKCIAWHPHEEILASASYDSHIHLAFDDPDSDWMIFQKLHPKLIPTPLSIPNTSPTSLINALIPTAEEKEADEQLDVPPLEEDETVWSLAFSPDGGYLASGGDLGGIRIWKRQGNQPDSSWIEVLHLTVHSRSIFSLSWCPSPSHSPESTDLGLLASAGGDGKIVVFQLTSKDSGVEMRPIAAVKEAHGVSDVNAVGWCIREDKKGLGLLSSAGDDGSLKVWRVVSDE</sequence>